<proteinExistence type="inferred from homology"/>
<comment type="caution">
    <text evidence="3">The sequence shown here is derived from an EMBL/GenBank/DDBJ whole genome shotgun (WGS) entry which is preliminary data.</text>
</comment>
<dbReference type="EMBL" id="BMRB01000003">
    <property type="protein sequence ID" value="GGS42523.1"/>
    <property type="molecule type" value="Genomic_DNA"/>
</dbReference>
<reference evidence="3" key="2">
    <citation type="submission" date="2020-09" db="EMBL/GenBank/DDBJ databases">
        <authorList>
            <person name="Sun Q."/>
            <person name="Ohkuma M."/>
        </authorList>
    </citation>
    <scope>NUCLEOTIDE SEQUENCE</scope>
    <source>
        <strain evidence="3">JCM 3276</strain>
    </source>
</reference>
<reference evidence="3" key="1">
    <citation type="journal article" date="2014" name="Int. J. Syst. Evol. Microbiol.">
        <title>Complete genome sequence of Corynebacterium casei LMG S-19264T (=DSM 44701T), isolated from a smear-ripened cheese.</title>
        <authorList>
            <consortium name="US DOE Joint Genome Institute (JGI-PGF)"/>
            <person name="Walter F."/>
            <person name="Albersmeier A."/>
            <person name="Kalinowski J."/>
            <person name="Ruckert C."/>
        </authorList>
    </citation>
    <scope>NUCLEOTIDE SEQUENCE</scope>
    <source>
        <strain evidence="3">JCM 3276</strain>
    </source>
</reference>
<evidence type="ECO:0000313" key="4">
    <source>
        <dbReference type="Proteomes" id="UP000660680"/>
    </source>
</evidence>
<dbReference type="PANTHER" id="PTHR35174:SF3">
    <property type="entry name" value="BLL7171 PROTEIN"/>
    <property type="match status" value="1"/>
</dbReference>
<dbReference type="SUPFAM" id="SSF54909">
    <property type="entry name" value="Dimeric alpha+beta barrel"/>
    <property type="match status" value="1"/>
</dbReference>
<gene>
    <name evidence="3" type="ORF">GCM10010171_41800</name>
</gene>
<dbReference type="Gene3D" id="3.30.70.1060">
    <property type="entry name" value="Dimeric alpha+beta barrel"/>
    <property type="match status" value="1"/>
</dbReference>
<dbReference type="InterPro" id="IPR005545">
    <property type="entry name" value="YCII"/>
</dbReference>
<protein>
    <recommendedName>
        <fullName evidence="2">YCII-related domain-containing protein</fullName>
    </recommendedName>
</protein>
<dbReference type="Pfam" id="PF03795">
    <property type="entry name" value="YCII"/>
    <property type="match status" value="1"/>
</dbReference>
<dbReference type="PANTHER" id="PTHR35174">
    <property type="entry name" value="BLL7171 PROTEIN-RELATED"/>
    <property type="match status" value="1"/>
</dbReference>
<name>A0A918GL49_9PSEU</name>
<dbReference type="RefSeq" id="WP_189212207.1">
    <property type="nucleotide sequence ID" value="NZ_BMRB01000003.1"/>
</dbReference>
<evidence type="ECO:0000259" key="2">
    <source>
        <dbReference type="Pfam" id="PF03795"/>
    </source>
</evidence>
<dbReference type="Proteomes" id="UP000660680">
    <property type="component" value="Unassembled WGS sequence"/>
</dbReference>
<evidence type="ECO:0000313" key="3">
    <source>
        <dbReference type="EMBL" id="GGS42523.1"/>
    </source>
</evidence>
<feature type="domain" description="YCII-related" evidence="2">
    <location>
        <begin position="1"/>
        <end position="114"/>
    </location>
</feature>
<accession>A0A918GL49</accession>
<organism evidence="3 4">
    <name type="scientific">Actinokineospora fastidiosa</name>
    <dbReference type="NCBI Taxonomy" id="1816"/>
    <lineage>
        <taxon>Bacteria</taxon>
        <taxon>Bacillati</taxon>
        <taxon>Actinomycetota</taxon>
        <taxon>Actinomycetes</taxon>
        <taxon>Pseudonocardiales</taxon>
        <taxon>Pseudonocardiaceae</taxon>
        <taxon>Actinokineospora</taxon>
    </lineage>
</organism>
<sequence length="122" mass="13440">MKFLLMLHMNPSAWEALTEDERQAVMNAHEGFMAAIRESGEFINTQALADPSTARVVRVRDGVPVVSDGPYIETKEFLAGYYLVDCESQARALELAAMIPDAAVPGMGVEVRQIMFDAGMEM</sequence>
<dbReference type="InterPro" id="IPR011008">
    <property type="entry name" value="Dimeric_a/b-barrel"/>
</dbReference>
<comment type="similarity">
    <text evidence="1">Belongs to the YciI family.</text>
</comment>
<dbReference type="AlphaFoldDB" id="A0A918GL49"/>
<evidence type="ECO:0000256" key="1">
    <source>
        <dbReference type="ARBA" id="ARBA00007689"/>
    </source>
</evidence>
<keyword evidence="4" id="KW-1185">Reference proteome</keyword>